<gene>
    <name evidence="3" type="ORF">EDS130_LOCUS30431</name>
    <name evidence="2" type="ORF">XAT740_LOCUS6753</name>
</gene>
<dbReference type="EMBL" id="CAJNOR010000310">
    <property type="protein sequence ID" value="CAF0876217.1"/>
    <property type="molecule type" value="Genomic_DNA"/>
</dbReference>
<keyword evidence="1" id="KW-1133">Transmembrane helix</keyword>
<dbReference type="OrthoDB" id="10050339at2759"/>
<evidence type="ECO:0000313" key="3">
    <source>
        <dbReference type="EMBL" id="CAF1297638.1"/>
    </source>
</evidence>
<keyword evidence="1" id="KW-0472">Membrane</keyword>
<dbReference type="Proteomes" id="UP000663852">
    <property type="component" value="Unassembled WGS sequence"/>
</dbReference>
<dbReference type="AlphaFoldDB" id="A0A813XPE1"/>
<comment type="caution">
    <text evidence="2">The sequence shown here is derived from an EMBL/GenBank/DDBJ whole genome shotgun (WGS) entry which is preliminary data.</text>
</comment>
<feature type="transmembrane region" description="Helical" evidence="1">
    <location>
        <begin position="137"/>
        <end position="159"/>
    </location>
</feature>
<feature type="transmembrane region" description="Helical" evidence="1">
    <location>
        <begin position="73"/>
        <end position="97"/>
    </location>
</feature>
<keyword evidence="1" id="KW-0812">Transmembrane</keyword>
<sequence length="219" mass="24617">MYNDPNKQGFNNYANQYPPMNQPPPYPQYPPPGAVYPGQQPTYHQSVIVSQPMPYRRWANFVPTPLTSGLKTYLVISGIFYLIWSVLGFGLEIAIITNSYSTYYRGIWTGVFFFITGILMLVASCRTSYVLEHISRFLVVDLSLGILALILSIVNLATSTRCSTYVYWYYCDYSLATNLKISILILFIVAVAHTIASLVVVSNAQKRARTSAGPNVLRN</sequence>
<name>A0A813XPE1_ADIRI</name>
<reference evidence="2" key="1">
    <citation type="submission" date="2021-02" db="EMBL/GenBank/DDBJ databases">
        <authorList>
            <person name="Nowell W R."/>
        </authorList>
    </citation>
    <scope>NUCLEOTIDE SEQUENCE</scope>
</reference>
<evidence type="ECO:0008006" key="5">
    <source>
        <dbReference type="Google" id="ProtNLM"/>
    </source>
</evidence>
<protein>
    <recommendedName>
        <fullName evidence="5">MARVEL domain-containing protein</fullName>
    </recommendedName>
</protein>
<keyword evidence="4" id="KW-1185">Reference proteome</keyword>
<evidence type="ECO:0000313" key="2">
    <source>
        <dbReference type="EMBL" id="CAF0876217.1"/>
    </source>
</evidence>
<proteinExistence type="predicted"/>
<accession>A0A813XPE1</accession>
<evidence type="ECO:0000256" key="1">
    <source>
        <dbReference type="SAM" id="Phobius"/>
    </source>
</evidence>
<dbReference type="EMBL" id="CAJNOJ010000213">
    <property type="protein sequence ID" value="CAF1297638.1"/>
    <property type="molecule type" value="Genomic_DNA"/>
</dbReference>
<feature type="transmembrane region" description="Helical" evidence="1">
    <location>
        <begin position="179"/>
        <end position="201"/>
    </location>
</feature>
<dbReference type="Proteomes" id="UP000663828">
    <property type="component" value="Unassembled WGS sequence"/>
</dbReference>
<evidence type="ECO:0000313" key="4">
    <source>
        <dbReference type="Proteomes" id="UP000663828"/>
    </source>
</evidence>
<feature type="transmembrane region" description="Helical" evidence="1">
    <location>
        <begin position="103"/>
        <end position="125"/>
    </location>
</feature>
<organism evidence="2 4">
    <name type="scientific">Adineta ricciae</name>
    <name type="common">Rotifer</name>
    <dbReference type="NCBI Taxonomy" id="249248"/>
    <lineage>
        <taxon>Eukaryota</taxon>
        <taxon>Metazoa</taxon>
        <taxon>Spiralia</taxon>
        <taxon>Gnathifera</taxon>
        <taxon>Rotifera</taxon>
        <taxon>Eurotatoria</taxon>
        <taxon>Bdelloidea</taxon>
        <taxon>Adinetida</taxon>
        <taxon>Adinetidae</taxon>
        <taxon>Adineta</taxon>
    </lineage>
</organism>